<evidence type="ECO:0000313" key="7">
    <source>
        <dbReference type="EMBL" id="PRW05851.1"/>
    </source>
</evidence>
<dbReference type="InterPro" id="IPR045052">
    <property type="entry name" value="Copine"/>
</dbReference>
<dbReference type="Proteomes" id="UP000239899">
    <property type="component" value="Unassembled WGS sequence"/>
</dbReference>
<feature type="region of interest" description="Disordered" evidence="4">
    <location>
        <begin position="23"/>
        <end position="100"/>
    </location>
</feature>
<dbReference type="OrthoDB" id="5855668at2759"/>
<keyword evidence="5" id="KW-0812">Transmembrane</keyword>
<evidence type="ECO:0000256" key="5">
    <source>
        <dbReference type="SAM" id="Phobius"/>
    </source>
</evidence>
<dbReference type="InterPro" id="IPR037185">
    <property type="entry name" value="EmrE-like"/>
</dbReference>
<feature type="compositionally biased region" description="Low complexity" evidence="4">
    <location>
        <begin position="1080"/>
        <end position="1100"/>
    </location>
</feature>
<feature type="compositionally biased region" description="Low complexity" evidence="4">
    <location>
        <begin position="83"/>
        <end position="100"/>
    </location>
</feature>
<dbReference type="Gene3D" id="2.60.40.150">
    <property type="entry name" value="C2 domain"/>
    <property type="match status" value="2"/>
</dbReference>
<protein>
    <submittedName>
        <fullName evidence="7">Copine-3 isoform X1</fullName>
    </submittedName>
</protein>
<evidence type="ECO:0000256" key="1">
    <source>
        <dbReference type="ARBA" id="ARBA00007635"/>
    </source>
</evidence>
<dbReference type="SUPFAM" id="SSF53300">
    <property type="entry name" value="vWA-like"/>
    <property type="match status" value="1"/>
</dbReference>
<keyword evidence="8" id="KW-1185">Reference proteome</keyword>
<dbReference type="InterPro" id="IPR010734">
    <property type="entry name" value="Copine_C"/>
</dbReference>
<evidence type="ECO:0000256" key="3">
    <source>
        <dbReference type="ARBA" id="ARBA00022737"/>
    </source>
</evidence>
<evidence type="ECO:0000259" key="6">
    <source>
        <dbReference type="PROSITE" id="PS50004"/>
    </source>
</evidence>
<organism evidence="7 8">
    <name type="scientific">Chlorella sorokiniana</name>
    <name type="common">Freshwater green alga</name>
    <dbReference type="NCBI Taxonomy" id="3076"/>
    <lineage>
        <taxon>Eukaryota</taxon>
        <taxon>Viridiplantae</taxon>
        <taxon>Chlorophyta</taxon>
        <taxon>core chlorophytes</taxon>
        <taxon>Trebouxiophyceae</taxon>
        <taxon>Chlorellales</taxon>
        <taxon>Chlorellaceae</taxon>
        <taxon>Chlorella clade</taxon>
        <taxon>Chlorella</taxon>
    </lineage>
</organism>
<feature type="transmembrane region" description="Helical" evidence="5">
    <location>
        <begin position="387"/>
        <end position="404"/>
    </location>
</feature>
<feature type="region of interest" description="Disordered" evidence="4">
    <location>
        <begin position="175"/>
        <end position="207"/>
    </location>
</feature>
<feature type="compositionally biased region" description="Low complexity" evidence="4">
    <location>
        <begin position="66"/>
        <end position="76"/>
    </location>
</feature>
<dbReference type="SMART" id="SM00239">
    <property type="entry name" value="C2"/>
    <property type="match status" value="2"/>
</dbReference>
<feature type="transmembrane region" description="Helical" evidence="5">
    <location>
        <begin position="279"/>
        <end position="300"/>
    </location>
</feature>
<comment type="similarity">
    <text evidence="1">Belongs to the drug/metabolite transporter (DMT) superfamily. Plant drug/metabolite exporter (P-DME) (TC 2.A.7.4) family.</text>
</comment>
<comment type="caution">
    <text evidence="7">The sequence shown here is derived from an EMBL/GenBank/DDBJ whole genome shotgun (WGS) entry which is preliminary data.</text>
</comment>
<name>A0A2P6TBD3_CHLSO</name>
<evidence type="ECO:0000256" key="4">
    <source>
        <dbReference type="SAM" id="MobiDB-lite"/>
    </source>
</evidence>
<dbReference type="PANTHER" id="PTHR10857:SF106">
    <property type="entry name" value="C2 DOMAIN-CONTAINING PROTEIN"/>
    <property type="match status" value="1"/>
</dbReference>
<reference evidence="7 8" key="1">
    <citation type="journal article" date="2018" name="Plant J.">
        <title>Genome sequences of Chlorella sorokiniana UTEX 1602 and Micractinium conductrix SAG 241.80: implications to maltose excretion by a green alga.</title>
        <authorList>
            <person name="Arriola M.B."/>
            <person name="Velmurugan N."/>
            <person name="Zhang Y."/>
            <person name="Plunkett M.H."/>
            <person name="Hondzo H."/>
            <person name="Barney B.M."/>
        </authorList>
    </citation>
    <scope>NUCLEOTIDE SEQUENCE [LARGE SCALE GENOMIC DNA]</scope>
    <source>
        <strain evidence="8">UTEX 1602</strain>
    </source>
</reference>
<keyword evidence="5" id="KW-1133">Transmembrane helix</keyword>
<feature type="compositionally biased region" description="Low complexity" evidence="4">
    <location>
        <begin position="178"/>
        <end position="204"/>
    </location>
</feature>
<proteinExistence type="inferred from homology"/>
<gene>
    <name evidence="7" type="ORF">C2E21_9491</name>
</gene>
<dbReference type="Pfam" id="PF00892">
    <property type="entry name" value="EamA"/>
    <property type="match status" value="1"/>
</dbReference>
<dbReference type="SMART" id="SM00327">
    <property type="entry name" value="VWA"/>
    <property type="match status" value="1"/>
</dbReference>
<dbReference type="PANTHER" id="PTHR10857">
    <property type="entry name" value="COPINE"/>
    <property type="match status" value="1"/>
</dbReference>
<dbReference type="InterPro" id="IPR000620">
    <property type="entry name" value="EamA_dom"/>
</dbReference>
<sequence length="1109" mass="115031">MRLGAAVQPATLPAAARQLRLAAAAPSAHPRGRLHTLTGPRAAASHGNSGAEKRRSRAAAAPPPAEAAATIGEEAPASPPAPSTWAAQQQTAAPPAAEAAQQQGKSGLLGQLDADLVGKLCLLMVALLWGSYNPMLKVLYAQDGPPGPVAVMLFRGVIQAGVLLAAYTWATRGTSNDGSQEAGDSQQQQQQMAAAAAAEQQPGSSSGGLAGWWADQASNVPFTAIAASELGLWLFMATGIQTVGLQLTTATRAGFLIQATALLTPLLASFSGQKPSRNVWIGCMIALAGCLCIAADASAVDADDAAAFSLAGDAAILSSAFFFSLATVRLGTYARAIPAVELAAAKSLVLGGIAVGTFGVAAAALAAEGAPLSDLWPGYDNPLSWGIMIWSALGPGAAAAFLHAKGQSVVPPADAQVIFSTTPLWSVAFAFLLLGGEPLSSYTVAGGAAVVVAAAITRAQAQEAKLANAAVAAAPRAMGCGMSVEDKQAAGTLSQASNGFQQDAAAAVAQMLGPGTSALVEVSVKCKGLPDRDVLSKSDAMAVLLAGEGYNAKAWSEVGRTDTVANSLNPEFRKPLRATYNFEKLQPMRLAVYDVDVREKDNRKLRLADQARAAGQAGRLVLHWLYTAAACEAAFLLSDLLTAPGQMLALPLKDSYGRPLPGCTLTMSAEELPNTNAVVTLALAAQRLENKDTFGKSDPFVKISKARESGAWAPVVKSEVVSNNLNPTWRPLRVSMASLCHCDEARPLLIEVFDHDAGGSHDLIGRAEASLAQLQAAAAQGQPLPLVNPRKQGSAGYTSSGALLVKGVTVTPRPSFLDYIRGGVELSFVVGIDFTASNGDPRDPASLHYYSQWPTIYEDAISAVGRVLEHYDQDKQFPTYGFGAVLPPTNVANHCFPLNGNPHNPEVAGVQGILQAYRQALSSVRLSGPTLFAPIINQAAQIAAQPTATPKYWVLLILTDGCIMDMANTLQAVVSASQLPLSLLIVGVGNEDFAAMEALDSDKKRLRAPSGQQAARDIVQFCELRPHQRDTVEGLATKLLAELPGQVVEYFHELRRMPPPGRAQAAGGGLAPAAPPVVQPPAVAAQPPAATAYGAAAQPAPSYPSYPTV</sequence>
<feature type="transmembrane region" description="Helical" evidence="5">
    <location>
        <begin position="306"/>
        <end position="328"/>
    </location>
</feature>
<dbReference type="GO" id="GO:0005886">
    <property type="term" value="C:plasma membrane"/>
    <property type="evidence" value="ECO:0007669"/>
    <property type="project" value="TreeGrafter"/>
</dbReference>
<keyword evidence="5" id="KW-0472">Membrane</keyword>
<dbReference type="Pfam" id="PF00168">
    <property type="entry name" value="C2"/>
    <property type="match status" value="2"/>
</dbReference>
<dbReference type="InterPro" id="IPR000008">
    <property type="entry name" value="C2_dom"/>
</dbReference>
<dbReference type="GO" id="GO:0005544">
    <property type="term" value="F:calcium-dependent phospholipid binding"/>
    <property type="evidence" value="ECO:0007669"/>
    <property type="project" value="InterPro"/>
</dbReference>
<dbReference type="InterPro" id="IPR002035">
    <property type="entry name" value="VWF_A"/>
</dbReference>
<feature type="region of interest" description="Disordered" evidence="4">
    <location>
        <begin position="1059"/>
        <end position="1109"/>
    </location>
</feature>
<dbReference type="AlphaFoldDB" id="A0A2P6TBD3"/>
<dbReference type="SUPFAM" id="SSF49562">
    <property type="entry name" value="C2 domain (Calcium/lipid-binding domain, CaLB)"/>
    <property type="match status" value="2"/>
</dbReference>
<dbReference type="STRING" id="3076.A0A2P6TBD3"/>
<feature type="transmembrane region" description="Helical" evidence="5">
    <location>
        <begin position="416"/>
        <end position="433"/>
    </location>
</feature>
<keyword evidence="3" id="KW-0677">Repeat</keyword>
<accession>A0A2P6TBD3</accession>
<dbReference type="EMBL" id="LHPG02000028">
    <property type="protein sequence ID" value="PRW05851.1"/>
    <property type="molecule type" value="Genomic_DNA"/>
</dbReference>
<dbReference type="CDD" id="cd04047">
    <property type="entry name" value="C2B_Copine"/>
    <property type="match status" value="1"/>
</dbReference>
<comment type="similarity">
    <text evidence="2">Belongs to the copine family.</text>
</comment>
<feature type="domain" description="C2" evidence="6">
    <location>
        <begin position="659"/>
        <end position="786"/>
    </location>
</feature>
<dbReference type="PROSITE" id="PS50004">
    <property type="entry name" value="C2"/>
    <property type="match status" value="2"/>
</dbReference>
<dbReference type="CDD" id="cd04048">
    <property type="entry name" value="C2A_Copine"/>
    <property type="match status" value="1"/>
</dbReference>
<evidence type="ECO:0000313" key="8">
    <source>
        <dbReference type="Proteomes" id="UP000239899"/>
    </source>
</evidence>
<feature type="domain" description="C2" evidence="6">
    <location>
        <begin position="499"/>
        <end position="625"/>
    </location>
</feature>
<evidence type="ECO:0000256" key="2">
    <source>
        <dbReference type="ARBA" id="ARBA00009048"/>
    </source>
</evidence>
<feature type="transmembrane region" description="Helical" evidence="5">
    <location>
        <begin position="348"/>
        <end position="367"/>
    </location>
</feature>
<dbReference type="InterPro" id="IPR035892">
    <property type="entry name" value="C2_domain_sf"/>
</dbReference>
<dbReference type="SUPFAM" id="SSF103481">
    <property type="entry name" value="Multidrug resistance efflux transporter EmrE"/>
    <property type="match status" value="2"/>
</dbReference>
<dbReference type="InterPro" id="IPR037768">
    <property type="entry name" value="C2B_Copine"/>
</dbReference>
<dbReference type="GO" id="GO:0071277">
    <property type="term" value="P:cellular response to calcium ion"/>
    <property type="evidence" value="ECO:0007669"/>
    <property type="project" value="TreeGrafter"/>
</dbReference>
<dbReference type="InterPro" id="IPR036465">
    <property type="entry name" value="vWFA_dom_sf"/>
</dbReference>
<dbReference type="Pfam" id="PF07002">
    <property type="entry name" value="Copine"/>
    <property type="match status" value="1"/>
</dbReference>